<keyword evidence="2" id="KW-1185">Reference proteome</keyword>
<evidence type="ECO:0000313" key="2">
    <source>
        <dbReference type="Proteomes" id="UP001224392"/>
    </source>
</evidence>
<accession>A0ABQ6LZ38</accession>
<comment type="caution">
    <text evidence="1">The sequence shown here is derived from an EMBL/GenBank/DDBJ whole genome shotgun (WGS) entry which is preliminary data.</text>
</comment>
<dbReference type="EMBL" id="BSYJ01000003">
    <property type="protein sequence ID" value="GMG87359.1"/>
    <property type="molecule type" value="Genomic_DNA"/>
</dbReference>
<protein>
    <submittedName>
        <fullName evidence="1">Uncharacterized protein</fullName>
    </submittedName>
</protein>
<sequence>MPEGMFDESFDTETGSDGALRFRYRLEPARKGGLRPYTRSPSMSQAQYEAAVRQRASMGPRFERWFDAGLARKLEETGYCPNGYFVLERVVGRDLGLLRGECR</sequence>
<evidence type="ECO:0000313" key="1">
    <source>
        <dbReference type="EMBL" id="GMG87359.1"/>
    </source>
</evidence>
<reference evidence="1 2" key="1">
    <citation type="submission" date="2023-04" db="EMBL/GenBank/DDBJ databases">
        <title>Marinobulbifer ophiurae gen. nov., sp. Nov., isolate from tissue of brittle star Ophioplocus japonicus.</title>
        <authorList>
            <person name="Kawano K."/>
            <person name="Sawayama S."/>
            <person name="Nakagawa S."/>
        </authorList>
    </citation>
    <scope>NUCLEOTIDE SEQUENCE [LARGE SCALE GENOMIC DNA]</scope>
    <source>
        <strain evidence="1 2">NKW57</strain>
    </source>
</reference>
<gene>
    <name evidence="1" type="ORF">MNKW57_16800</name>
</gene>
<dbReference type="Proteomes" id="UP001224392">
    <property type="component" value="Unassembled WGS sequence"/>
</dbReference>
<name>A0ABQ6LZ38_9GAMM</name>
<organism evidence="1 2">
    <name type="scientific">Biformimicrobium ophioploci</name>
    <dbReference type="NCBI Taxonomy" id="3036711"/>
    <lineage>
        <taxon>Bacteria</taxon>
        <taxon>Pseudomonadati</taxon>
        <taxon>Pseudomonadota</taxon>
        <taxon>Gammaproteobacteria</taxon>
        <taxon>Cellvibrionales</taxon>
        <taxon>Microbulbiferaceae</taxon>
        <taxon>Biformimicrobium</taxon>
    </lineage>
</organism>
<proteinExistence type="predicted"/>